<dbReference type="Gene3D" id="3.40.50.10320">
    <property type="entry name" value="LmbE-like"/>
    <property type="match status" value="1"/>
</dbReference>
<sequence>MADVKLDVLAIAAHPDDIEITCGGTLIKMVKRGRAVGALDLTRGEMGTHGDEHDRAKEASDAARIMGLACRANAEIADAAVENNQENRLRVAAIIRATRPELVILPHWEQRHPDHFACSKLGYDACYLAGLKKLPLDGDPHRPRKIIYASYFRNIDHSFFVDISETFEQKCQAVAAYKSQFGGSLSLTEVFQEYIERLSPKSSAGQGIFAPGINIYDLM</sequence>
<dbReference type="Pfam" id="PF02585">
    <property type="entry name" value="PIG-L"/>
    <property type="match status" value="1"/>
</dbReference>
<dbReference type="NCBIfam" id="TIGR04001">
    <property type="entry name" value="thiol_BshB1"/>
    <property type="match status" value="1"/>
</dbReference>
<evidence type="ECO:0000313" key="2">
    <source>
        <dbReference type="Proteomes" id="UP000250918"/>
    </source>
</evidence>
<proteinExistence type="predicted"/>
<dbReference type="PANTHER" id="PTHR12993:SF30">
    <property type="entry name" value="N-ACETYL-ALPHA-D-GLUCOSAMINYL L-MALATE DEACETYLASE 1"/>
    <property type="match status" value="1"/>
</dbReference>
<accession>A0A855X2M4</accession>
<gene>
    <name evidence="1" type="primary">bshB1</name>
    <name evidence="1" type="ORF">C3F09_11985</name>
</gene>
<name>A0A855X2M4_9BACT</name>
<dbReference type="SUPFAM" id="SSF102588">
    <property type="entry name" value="LmbE-like"/>
    <property type="match status" value="1"/>
</dbReference>
<protein>
    <submittedName>
        <fullName evidence="1">Bacillithiol biosynthesis deacetylase BshB1</fullName>
    </submittedName>
</protein>
<dbReference type="GO" id="GO:0071793">
    <property type="term" value="P:bacillithiol biosynthetic process"/>
    <property type="evidence" value="ECO:0007669"/>
    <property type="project" value="InterPro"/>
</dbReference>
<dbReference type="Proteomes" id="UP000250918">
    <property type="component" value="Unassembled WGS sequence"/>
</dbReference>
<organism evidence="1 2">
    <name type="scientific">candidate division GN15 bacterium</name>
    <dbReference type="NCBI Taxonomy" id="2072418"/>
    <lineage>
        <taxon>Bacteria</taxon>
        <taxon>candidate division GN15</taxon>
    </lineage>
</organism>
<dbReference type="InterPro" id="IPR003737">
    <property type="entry name" value="GlcNAc_PI_deacetylase-related"/>
</dbReference>
<dbReference type="PANTHER" id="PTHR12993">
    <property type="entry name" value="N-ACETYLGLUCOSAMINYL-PHOSPHATIDYLINOSITOL DE-N-ACETYLASE-RELATED"/>
    <property type="match status" value="1"/>
</dbReference>
<dbReference type="InterPro" id="IPR023842">
    <property type="entry name" value="Bacillithiol_biosynth_BshB1"/>
</dbReference>
<dbReference type="GO" id="GO:0019213">
    <property type="term" value="F:deacetylase activity"/>
    <property type="evidence" value="ECO:0007669"/>
    <property type="project" value="InterPro"/>
</dbReference>
<dbReference type="AlphaFoldDB" id="A0A855X2M4"/>
<dbReference type="InterPro" id="IPR024078">
    <property type="entry name" value="LmbE-like_dom_sf"/>
</dbReference>
<dbReference type="EMBL" id="PQAP01000208">
    <property type="protein sequence ID" value="PWB68279.1"/>
    <property type="molecule type" value="Genomic_DNA"/>
</dbReference>
<evidence type="ECO:0000313" key="1">
    <source>
        <dbReference type="EMBL" id="PWB68279.1"/>
    </source>
</evidence>
<comment type="caution">
    <text evidence="1">The sequence shown here is derived from an EMBL/GenBank/DDBJ whole genome shotgun (WGS) entry which is preliminary data.</text>
</comment>
<reference evidence="1 2" key="1">
    <citation type="journal article" date="2018" name="ISME J.">
        <title>A methanotrophic archaeon couples anaerobic oxidation of methane to Fe(III) reduction.</title>
        <authorList>
            <person name="Cai C."/>
            <person name="Leu A.O."/>
            <person name="Xie G.J."/>
            <person name="Guo J."/>
            <person name="Feng Y."/>
            <person name="Zhao J.X."/>
            <person name="Tyson G.W."/>
            <person name="Yuan Z."/>
            <person name="Hu S."/>
        </authorList>
    </citation>
    <scope>NUCLEOTIDE SEQUENCE [LARGE SCALE GENOMIC DNA]</scope>
    <source>
        <strain evidence="1">FeB_12</strain>
    </source>
</reference>
<dbReference type="GO" id="GO:0016811">
    <property type="term" value="F:hydrolase activity, acting on carbon-nitrogen (but not peptide) bonds, in linear amides"/>
    <property type="evidence" value="ECO:0007669"/>
    <property type="project" value="TreeGrafter"/>
</dbReference>
<feature type="non-terminal residue" evidence="1">
    <location>
        <position position="219"/>
    </location>
</feature>